<evidence type="ECO:0000313" key="7">
    <source>
        <dbReference type="Proteomes" id="UP000283644"/>
    </source>
</evidence>
<gene>
    <name evidence="6" type="ORF">D0Z08_21980</name>
</gene>
<evidence type="ECO:0000256" key="3">
    <source>
        <dbReference type="ARBA" id="ARBA00022741"/>
    </source>
</evidence>
<name>A0A417XXK5_9ACTN</name>
<protein>
    <submittedName>
        <fullName evidence="6">Sugar ABC transporter ATP-binding protein</fullName>
    </submittedName>
</protein>
<dbReference type="AlphaFoldDB" id="A0A417XXK5"/>
<reference evidence="6 7" key="1">
    <citation type="submission" date="2018-09" db="EMBL/GenBank/DDBJ databases">
        <title>Genome sequencing of Nocardioides immobilis CCTCC AB 2017083 for comparison to Nocardioides silvaticus.</title>
        <authorList>
            <person name="Li C."/>
            <person name="Wang G."/>
        </authorList>
    </citation>
    <scope>NUCLEOTIDE SEQUENCE [LARGE SCALE GENOMIC DNA]</scope>
    <source>
        <strain evidence="6 7">CCTCC AB 2017083</strain>
    </source>
</reference>
<accession>A0A417XXK5</accession>
<dbReference type="SMART" id="SM00382">
    <property type="entry name" value="AAA"/>
    <property type="match status" value="2"/>
</dbReference>
<dbReference type="InterPro" id="IPR003439">
    <property type="entry name" value="ABC_transporter-like_ATP-bd"/>
</dbReference>
<comment type="caution">
    <text evidence="6">The sequence shown here is derived from an EMBL/GenBank/DDBJ whole genome shotgun (WGS) entry which is preliminary data.</text>
</comment>
<evidence type="ECO:0000313" key="6">
    <source>
        <dbReference type="EMBL" id="RHW24877.1"/>
    </source>
</evidence>
<sequence length="514" mass="55250">MTLQQLSPDGVEGATPVLSIRGLSKTFVSTRALNGVDLDLRAGEIHALVGQNGCGKSTLIKVLAGFHQPDPGVEIRLGGEEVELSSTADAHRAGLRFVHQDLGLVGTLNTVENLMLGRRLTTARGGRIRWDAERSDAERRMKDLGYGFDVARPVAALGAAERTGVAIARALWDWEAARVLVVDEPTASLPREEVAVLFAALQRVRAAGLGVIYVSHRLDEIFAIGDRVTVLRDGVRVGTWDVDAIDQDGLVRSMIGDEKLRPPHDQSVEPTGEVALAVTGLNGTVVEDVDLRVRRGEVVGIAGLTGSGREELLPLIFGVASRTGEVELDGRPVPANPRRAMRAGLALVPADRRGEGAILEMPVRENFGLTDLRRFATRFGFLSRARETKEVTEWIRRLDVRPPLPEALFGALSGGNQQKVVLAKWLRRQPAVLLLDEPSQGVDVGAKAVIHALARQVAADGACVVIASSDDNELCDTCDRVLVMRDGRIVAEVTGSRLTTAELSRLQLGLGATV</sequence>
<evidence type="ECO:0000256" key="2">
    <source>
        <dbReference type="ARBA" id="ARBA00022737"/>
    </source>
</evidence>
<dbReference type="CDD" id="cd03216">
    <property type="entry name" value="ABC_Carb_Monos_I"/>
    <property type="match status" value="1"/>
</dbReference>
<dbReference type="RefSeq" id="WP_118927420.1">
    <property type="nucleotide sequence ID" value="NZ_QXGH01000028.1"/>
</dbReference>
<dbReference type="InterPro" id="IPR050107">
    <property type="entry name" value="ABC_carbohydrate_import_ATPase"/>
</dbReference>
<dbReference type="GO" id="GO:0005524">
    <property type="term" value="F:ATP binding"/>
    <property type="evidence" value="ECO:0007669"/>
    <property type="project" value="UniProtKB-KW"/>
</dbReference>
<feature type="domain" description="ABC transporter" evidence="5">
    <location>
        <begin position="263"/>
        <end position="511"/>
    </location>
</feature>
<dbReference type="PROSITE" id="PS50893">
    <property type="entry name" value="ABC_TRANSPORTER_2"/>
    <property type="match status" value="2"/>
</dbReference>
<organism evidence="6 7">
    <name type="scientific">Nocardioides immobilis</name>
    <dbReference type="NCBI Taxonomy" id="2049295"/>
    <lineage>
        <taxon>Bacteria</taxon>
        <taxon>Bacillati</taxon>
        <taxon>Actinomycetota</taxon>
        <taxon>Actinomycetes</taxon>
        <taxon>Propionibacteriales</taxon>
        <taxon>Nocardioidaceae</taxon>
        <taxon>Nocardioides</taxon>
    </lineage>
</organism>
<dbReference type="SUPFAM" id="SSF52540">
    <property type="entry name" value="P-loop containing nucleoside triphosphate hydrolases"/>
    <property type="match status" value="2"/>
</dbReference>
<dbReference type="EMBL" id="QXGH01000028">
    <property type="protein sequence ID" value="RHW24877.1"/>
    <property type="molecule type" value="Genomic_DNA"/>
</dbReference>
<keyword evidence="2" id="KW-0677">Repeat</keyword>
<dbReference type="CDD" id="cd03215">
    <property type="entry name" value="ABC_Carb_Monos_II"/>
    <property type="match status" value="1"/>
</dbReference>
<dbReference type="InterPro" id="IPR027417">
    <property type="entry name" value="P-loop_NTPase"/>
</dbReference>
<keyword evidence="4 6" id="KW-0067">ATP-binding</keyword>
<feature type="domain" description="ABC transporter" evidence="5">
    <location>
        <begin position="18"/>
        <end position="258"/>
    </location>
</feature>
<dbReference type="OrthoDB" id="3311037at2"/>
<dbReference type="GO" id="GO:0016887">
    <property type="term" value="F:ATP hydrolysis activity"/>
    <property type="evidence" value="ECO:0007669"/>
    <property type="project" value="InterPro"/>
</dbReference>
<dbReference type="Gene3D" id="3.40.50.300">
    <property type="entry name" value="P-loop containing nucleotide triphosphate hydrolases"/>
    <property type="match status" value="2"/>
</dbReference>
<dbReference type="InterPro" id="IPR017871">
    <property type="entry name" value="ABC_transporter-like_CS"/>
</dbReference>
<dbReference type="PROSITE" id="PS00211">
    <property type="entry name" value="ABC_TRANSPORTER_1"/>
    <property type="match status" value="1"/>
</dbReference>
<dbReference type="InterPro" id="IPR003593">
    <property type="entry name" value="AAA+_ATPase"/>
</dbReference>
<evidence type="ECO:0000256" key="4">
    <source>
        <dbReference type="ARBA" id="ARBA00022840"/>
    </source>
</evidence>
<dbReference type="PANTHER" id="PTHR43790:SF9">
    <property type="entry name" value="GALACTOFURANOSE TRANSPORTER ATP-BINDING PROTEIN YTFR"/>
    <property type="match status" value="1"/>
</dbReference>
<evidence type="ECO:0000256" key="1">
    <source>
        <dbReference type="ARBA" id="ARBA00022448"/>
    </source>
</evidence>
<proteinExistence type="predicted"/>
<dbReference type="Pfam" id="PF00005">
    <property type="entry name" value="ABC_tran"/>
    <property type="match status" value="2"/>
</dbReference>
<keyword evidence="7" id="KW-1185">Reference proteome</keyword>
<keyword evidence="1" id="KW-0813">Transport</keyword>
<keyword evidence="3" id="KW-0547">Nucleotide-binding</keyword>
<dbReference type="Proteomes" id="UP000283644">
    <property type="component" value="Unassembled WGS sequence"/>
</dbReference>
<evidence type="ECO:0000259" key="5">
    <source>
        <dbReference type="PROSITE" id="PS50893"/>
    </source>
</evidence>
<dbReference type="PANTHER" id="PTHR43790">
    <property type="entry name" value="CARBOHYDRATE TRANSPORT ATP-BINDING PROTEIN MG119-RELATED"/>
    <property type="match status" value="1"/>
</dbReference>